<evidence type="ECO:0000256" key="4">
    <source>
        <dbReference type="SAM" id="Phobius"/>
    </source>
</evidence>
<dbReference type="Pfam" id="PF05648">
    <property type="entry name" value="PEX11"/>
    <property type="match status" value="1"/>
</dbReference>
<evidence type="ECO:0000256" key="1">
    <source>
        <dbReference type="ARBA" id="ARBA00023136"/>
    </source>
</evidence>
<sequence>MYQNSVVFTLVPFSTDIGKDVAIFFCKSELFIVLRFGKSHEMIINALNTIHLQDHFYRFVLTFCNINQACYLLLDNILWLNSIVVWDLLNYHQEFKDYWEIKITAENREEHFNLIVPKMDDRLDIIINTQNLGHFKSETVYSNLSCNTCLKYDKKGVVEHPALALPIISILDRVSFDLVLGFPENSKGYIGCLIVFQSLDLQKNGFRTVAKNQKSFKAYLILFEKIVLVNIIVAALINIVHCNF</sequence>
<dbReference type="Proteomes" id="UP000276133">
    <property type="component" value="Unassembled WGS sequence"/>
</dbReference>
<evidence type="ECO:0000313" key="6">
    <source>
        <dbReference type="Proteomes" id="UP000276133"/>
    </source>
</evidence>
<keyword evidence="4" id="KW-1133">Transmembrane helix</keyword>
<dbReference type="GO" id="GO:0005778">
    <property type="term" value="C:peroxisomal membrane"/>
    <property type="evidence" value="ECO:0007669"/>
    <property type="project" value="UniProtKB-SubCell"/>
</dbReference>
<feature type="transmembrane region" description="Helical" evidence="4">
    <location>
        <begin position="218"/>
        <end position="240"/>
    </location>
</feature>
<keyword evidence="1 4" id="KW-0472">Membrane</keyword>
<gene>
    <name evidence="5" type="ORF">BpHYR1_010451</name>
</gene>
<keyword evidence="4" id="KW-0812">Transmembrane</keyword>
<keyword evidence="2" id="KW-0576">Peroxisome</keyword>
<name>A0A3M7P4C9_BRAPC</name>
<keyword evidence="6" id="KW-1185">Reference proteome</keyword>
<dbReference type="InterPro" id="IPR008733">
    <property type="entry name" value="PEX11"/>
</dbReference>
<organism evidence="5 6">
    <name type="scientific">Brachionus plicatilis</name>
    <name type="common">Marine rotifer</name>
    <name type="synonym">Brachionus muelleri</name>
    <dbReference type="NCBI Taxonomy" id="10195"/>
    <lineage>
        <taxon>Eukaryota</taxon>
        <taxon>Metazoa</taxon>
        <taxon>Spiralia</taxon>
        <taxon>Gnathifera</taxon>
        <taxon>Rotifera</taxon>
        <taxon>Eurotatoria</taxon>
        <taxon>Monogononta</taxon>
        <taxon>Pseudotrocha</taxon>
        <taxon>Ploima</taxon>
        <taxon>Brachionidae</taxon>
        <taxon>Brachionus</taxon>
    </lineage>
</organism>
<comment type="caution">
    <text evidence="5">The sequence shown here is derived from an EMBL/GenBank/DDBJ whole genome shotgun (WGS) entry which is preliminary data.</text>
</comment>
<reference evidence="5 6" key="1">
    <citation type="journal article" date="2018" name="Sci. Rep.">
        <title>Genomic signatures of local adaptation to the degree of environmental predictability in rotifers.</title>
        <authorList>
            <person name="Franch-Gras L."/>
            <person name="Hahn C."/>
            <person name="Garcia-Roger E.M."/>
            <person name="Carmona M.J."/>
            <person name="Serra M."/>
            <person name="Gomez A."/>
        </authorList>
    </citation>
    <scope>NUCLEOTIDE SEQUENCE [LARGE SCALE GENOMIC DNA]</scope>
    <source>
        <strain evidence="5">HYR1</strain>
    </source>
</reference>
<evidence type="ECO:0000313" key="5">
    <source>
        <dbReference type="EMBL" id="RMZ93932.1"/>
    </source>
</evidence>
<proteinExistence type="predicted"/>
<dbReference type="AlphaFoldDB" id="A0A3M7P4C9"/>
<dbReference type="GO" id="GO:0016559">
    <property type="term" value="P:peroxisome fission"/>
    <property type="evidence" value="ECO:0007669"/>
    <property type="project" value="InterPro"/>
</dbReference>
<evidence type="ECO:0000256" key="2">
    <source>
        <dbReference type="ARBA" id="ARBA00023140"/>
    </source>
</evidence>
<dbReference type="OrthoDB" id="425619at2759"/>
<accession>A0A3M7P4C9</accession>
<evidence type="ECO:0000256" key="3">
    <source>
        <dbReference type="ARBA" id="ARBA00046271"/>
    </source>
</evidence>
<comment type="subcellular location">
    <subcellularLocation>
        <location evidence="3">Peroxisome membrane</location>
    </subcellularLocation>
</comment>
<dbReference type="EMBL" id="REGN01013432">
    <property type="protein sequence ID" value="RMZ93932.1"/>
    <property type="molecule type" value="Genomic_DNA"/>
</dbReference>
<protein>
    <submittedName>
        <fullName evidence="5">Peroxisomal membrane 11B-like</fullName>
    </submittedName>
</protein>